<name>A0AAU9EKP9_9FIRM</name>
<feature type="domain" description="Purine catabolism PurC-like" evidence="1">
    <location>
        <begin position="8"/>
        <end position="127"/>
    </location>
</feature>
<reference evidence="3 4" key="1">
    <citation type="submission" date="2023-08" db="EMBL/GenBank/DDBJ databases">
        <title>Helicovermis profunda gen. nov., sp. nov., a novel mesophilic, fermentative bacterium within the Bacillota from a deep-sea hydrothermal vent chimney.</title>
        <authorList>
            <person name="Miyazaki U."/>
            <person name="Mizutani D."/>
            <person name="Hashimoto Y."/>
            <person name="Tame A."/>
            <person name="Sawayama S."/>
            <person name="Miyazaki J."/>
            <person name="Takai K."/>
            <person name="Nakagawa S."/>
        </authorList>
    </citation>
    <scope>NUCLEOTIDE SEQUENCE [LARGE SCALE GENOMIC DNA]</scope>
    <source>
        <strain evidence="3 4">S502</strain>
    </source>
</reference>
<evidence type="ECO:0000313" key="4">
    <source>
        <dbReference type="Proteomes" id="UP001321786"/>
    </source>
</evidence>
<sequence>MKLTLREALKLNIMKKMKLIVGEKGIKREITKVGILDYEMDEVIVENFNEGEFALSTLVSIKDDISKLYSMVEKLIEVKASGLAIKSIFFDRIPDDVYKVASKNEFPIFIFNETYFEDIITEINNEIYLRSISKNVETKIDKLINESLSKFSVRSIAKEINSEFNETHIVGSLKLINEDKYKSSLEYMLNLDYMISEKDKLVFYKDKYFFIKTFENNIKEYRKNTESMYGDLVSLGFKVDDYIIAFSDMHSELAELDISLNESLYALDYLLVNKEKSISYREIGMNKFLLALKDNEWIEKYYYSLIAPILKYDKENNSYLLETLDNYIRFSSDVKKTAEYMHQHGNTIRYRITKIKELVKGVCSEETFLSEYSIIINLYRIYNKGL</sequence>
<evidence type="ECO:0008006" key="5">
    <source>
        <dbReference type="Google" id="ProtNLM"/>
    </source>
</evidence>
<dbReference type="PANTHER" id="PTHR33744:SF1">
    <property type="entry name" value="DNA-BINDING TRANSCRIPTIONAL ACTIVATOR ADER"/>
    <property type="match status" value="1"/>
</dbReference>
<dbReference type="InterPro" id="IPR051448">
    <property type="entry name" value="CdaR-like_regulators"/>
</dbReference>
<protein>
    <recommendedName>
        <fullName evidence="5">PucR family transcriptional regulator</fullName>
    </recommendedName>
</protein>
<accession>A0AAU9EKP9</accession>
<dbReference type="PANTHER" id="PTHR33744">
    <property type="entry name" value="CARBOHYDRATE DIACID REGULATOR"/>
    <property type="match status" value="1"/>
</dbReference>
<dbReference type="InterPro" id="IPR012914">
    <property type="entry name" value="PucR_dom"/>
</dbReference>
<feature type="domain" description="PucR C-terminal helix-turn-helix" evidence="2">
    <location>
        <begin position="320"/>
        <end position="359"/>
    </location>
</feature>
<evidence type="ECO:0000259" key="2">
    <source>
        <dbReference type="Pfam" id="PF13556"/>
    </source>
</evidence>
<dbReference type="Gene3D" id="1.10.10.2840">
    <property type="entry name" value="PucR C-terminal helix-turn-helix domain"/>
    <property type="match status" value="1"/>
</dbReference>
<dbReference type="Pfam" id="PF07905">
    <property type="entry name" value="PucR"/>
    <property type="match status" value="1"/>
</dbReference>
<dbReference type="InterPro" id="IPR042070">
    <property type="entry name" value="PucR_C-HTH_sf"/>
</dbReference>
<dbReference type="InterPro" id="IPR025736">
    <property type="entry name" value="PucR_C-HTH_dom"/>
</dbReference>
<dbReference type="Proteomes" id="UP001321786">
    <property type="component" value="Chromosome"/>
</dbReference>
<dbReference type="Pfam" id="PF13556">
    <property type="entry name" value="HTH_30"/>
    <property type="match status" value="1"/>
</dbReference>
<keyword evidence="4" id="KW-1185">Reference proteome</keyword>
<dbReference type="EMBL" id="AP028654">
    <property type="protein sequence ID" value="BEP27801.1"/>
    <property type="molecule type" value="Genomic_DNA"/>
</dbReference>
<evidence type="ECO:0000259" key="1">
    <source>
        <dbReference type="Pfam" id="PF07905"/>
    </source>
</evidence>
<dbReference type="AlphaFoldDB" id="A0AAU9EKP9"/>
<dbReference type="KEGG" id="hprf:HLPR_01320"/>
<proteinExistence type="predicted"/>
<gene>
    <name evidence="3" type="ORF">HLPR_01320</name>
</gene>
<evidence type="ECO:0000313" key="3">
    <source>
        <dbReference type="EMBL" id="BEP27801.1"/>
    </source>
</evidence>
<dbReference type="RefSeq" id="WP_338536169.1">
    <property type="nucleotide sequence ID" value="NZ_AP028654.1"/>
</dbReference>
<organism evidence="3 4">
    <name type="scientific">Helicovermis profundi</name>
    <dbReference type="NCBI Taxonomy" id="3065157"/>
    <lineage>
        <taxon>Bacteria</taxon>
        <taxon>Bacillati</taxon>
        <taxon>Bacillota</taxon>
        <taxon>Clostridia</taxon>
        <taxon>Helicovermis</taxon>
    </lineage>
</organism>